<dbReference type="Pfam" id="PF00551">
    <property type="entry name" value="Formyl_trans_N"/>
    <property type="match status" value="1"/>
</dbReference>
<dbReference type="InterPro" id="IPR002376">
    <property type="entry name" value="Formyl_transf_N"/>
</dbReference>
<gene>
    <name evidence="6" type="ORF">HR45_10785</name>
</gene>
<feature type="domain" description="Formyl transferase N-terminal" evidence="5">
    <location>
        <begin position="86"/>
        <end position="189"/>
    </location>
</feature>
<evidence type="ECO:0000313" key="7">
    <source>
        <dbReference type="Proteomes" id="UP000029264"/>
    </source>
</evidence>
<evidence type="ECO:0000256" key="3">
    <source>
        <dbReference type="ARBA" id="ARBA00022679"/>
    </source>
</evidence>
<dbReference type="Gene3D" id="3.40.50.170">
    <property type="entry name" value="Formyl transferase, N-terminal domain"/>
    <property type="match status" value="1"/>
</dbReference>
<protein>
    <recommendedName>
        <fullName evidence="2">phosphoribosylglycinamide formyltransferase 1</fullName>
        <ecNumber evidence="2">2.1.2.2</ecNumber>
    </recommendedName>
</protein>
<evidence type="ECO:0000256" key="2">
    <source>
        <dbReference type="ARBA" id="ARBA00012254"/>
    </source>
</evidence>
<proteinExistence type="predicted"/>
<dbReference type="OrthoDB" id="467573at2"/>
<evidence type="ECO:0000256" key="4">
    <source>
        <dbReference type="ARBA" id="ARBA00022755"/>
    </source>
</evidence>
<accession>A0A094LQN5</accession>
<sequence>MSIVFVCGNHPRHAYIARCLAKTGKLAYVIIEQREQFLPKAPAHIEESLRTLFDHHFSERERVENDSFGAVQWPDVPSLSIGVTELNSQPVIDIIKQHATDLLISYGCHKLSQELLDSAPKHKWNCHGGLSPWYKGAITHFWPSYMLEPQMTGMTVHQLSNQLDAGAIIHQCTAPLVRGDTLHMLAARAVIALGEELPQLAELAISSDAIPSQPQTSNGMLWRASQWQPHHLPLIYQHYQDAIVDAYLDGKLTQKAPQLFRQF</sequence>
<keyword evidence="3" id="KW-0808">Transferase</keyword>
<name>A0A094LQN5_9GAMM</name>
<dbReference type="PANTHER" id="PTHR43369:SF2">
    <property type="entry name" value="PHOSPHORIBOSYLGLYCINAMIDE FORMYLTRANSFERASE"/>
    <property type="match status" value="1"/>
</dbReference>
<dbReference type="EMBL" id="JPEO01000006">
    <property type="protein sequence ID" value="KFZ37488.1"/>
    <property type="molecule type" value="Genomic_DNA"/>
</dbReference>
<evidence type="ECO:0000256" key="1">
    <source>
        <dbReference type="ARBA" id="ARBA00005054"/>
    </source>
</evidence>
<comment type="caution">
    <text evidence="6">The sequence shown here is derived from an EMBL/GenBank/DDBJ whole genome shotgun (WGS) entry which is preliminary data.</text>
</comment>
<organism evidence="6 7">
    <name type="scientific">Shewanella mangrovi</name>
    <dbReference type="NCBI Taxonomy" id="1515746"/>
    <lineage>
        <taxon>Bacteria</taxon>
        <taxon>Pseudomonadati</taxon>
        <taxon>Pseudomonadota</taxon>
        <taxon>Gammaproteobacteria</taxon>
        <taxon>Alteromonadales</taxon>
        <taxon>Shewanellaceae</taxon>
        <taxon>Shewanella</taxon>
    </lineage>
</organism>
<dbReference type="PANTHER" id="PTHR43369">
    <property type="entry name" value="PHOSPHORIBOSYLGLYCINAMIDE FORMYLTRANSFERASE"/>
    <property type="match status" value="1"/>
</dbReference>
<evidence type="ECO:0000313" key="6">
    <source>
        <dbReference type="EMBL" id="KFZ37488.1"/>
    </source>
</evidence>
<dbReference type="GO" id="GO:0004644">
    <property type="term" value="F:phosphoribosylglycinamide formyltransferase activity"/>
    <property type="evidence" value="ECO:0007669"/>
    <property type="project" value="UniProtKB-EC"/>
</dbReference>
<dbReference type="InterPro" id="IPR036477">
    <property type="entry name" value="Formyl_transf_N_sf"/>
</dbReference>
<dbReference type="AlphaFoldDB" id="A0A094LQN5"/>
<keyword evidence="4" id="KW-0658">Purine biosynthesis</keyword>
<dbReference type="Proteomes" id="UP000029264">
    <property type="component" value="Unassembled WGS sequence"/>
</dbReference>
<reference evidence="6 7" key="1">
    <citation type="submission" date="2014-06" db="EMBL/GenBank/DDBJ databases">
        <title>Shewanella sp. YQH10.</title>
        <authorList>
            <person name="Liu Y."/>
            <person name="Zeng R."/>
        </authorList>
    </citation>
    <scope>NUCLEOTIDE SEQUENCE [LARGE SCALE GENOMIC DNA]</scope>
    <source>
        <strain evidence="6 7">YQH10</strain>
    </source>
</reference>
<dbReference type="GO" id="GO:0005737">
    <property type="term" value="C:cytoplasm"/>
    <property type="evidence" value="ECO:0007669"/>
    <property type="project" value="TreeGrafter"/>
</dbReference>
<dbReference type="GO" id="GO:0006189">
    <property type="term" value="P:'de novo' IMP biosynthetic process"/>
    <property type="evidence" value="ECO:0007669"/>
    <property type="project" value="TreeGrafter"/>
</dbReference>
<dbReference type="STRING" id="1515746.HR45_10785"/>
<evidence type="ECO:0000259" key="5">
    <source>
        <dbReference type="Pfam" id="PF00551"/>
    </source>
</evidence>
<dbReference type="RefSeq" id="WP_037442681.1">
    <property type="nucleotide sequence ID" value="NZ_JPEO01000006.1"/>
</dbReference>
<dbReference type="eggNOG" id="COG0223">
    <property type="taxonomic scope" value="Bacteria"/>
</dbReference>
<comment type="pathway">
    <text evidence="1">Purine metabolism; IMP biosynthesis via de novo pathway; N(2)-formyl-N(1)-(5-phospho-D-ribosyl)glycinamide from N(1)-(5-phospho-D-ribosyl)glycinamide (10-formyl THF route): step 1/1.</text>
</comment>
<dbReference type="EC" id="2.1.2.2" evidence="2"/>
<keyword evidence="7" id="KW-1185">Reference proteome</keyword>
<dbReference type="SUPFAM" id="SSF53328">
    <property type="entry name" value="Formyltransferase"/>
    <property type="match status" value="1"/>
</dbReference>